<evidence type="ECO:0000256" key="1">
    <source>
        <dbReference type="SAM" id="MobiDB-lite"/>
    </source>
</evidence>
<gene>
    <name evidence="2" type="ORF">PSYPI_27929</name>
</gene>
<dbReference type="BioCyc" id="PSYR629263:G11X0-5030-MONOMER"/>
<name>F3GFT9_PSESJ</name>
<dbReference type="EMBL" id="AEAI01001432">
    <property type="protein sequence ID" value="EGH45939.1"/>
    <property type="molecule type" value="Genomic_DNA"/>
</dbReference>
<sequence length="42" mass="4617">MDFVLAVIDVDRRGLGEARDQGQQAASQQMRKSKSTHGKGPF</sequence>
<comment type="caution">
    <text evidence="2">The sequence shown here is derived from an EMBL/GenBank/DDBJ whole genome shotgun (WGS) entry which is preliminary data.</text>
</comment>
<proteinExistence type="predicted"/>
<evidence type="ECO:0000313" key="3">
    <source>
        <dbReference type="Proteomes" id="UP000004986"/>
    </source>
</evidence>
<feature type="compositionally biased region" description="Basic residues" evidence="1">
    <location>
        <begin position="31"/>
        <end position="42"/>
    </location>
</feature>
<evidence type="ECO:0000313" key="2">
    <source>
        <dbReference type="EMBL" id="EGH45939.1"/>
    </source>
</evidence>
<accession>F3GFT9</accession>
<organism evidence="2 3">
    <name type="scientific">Pseudomonas syringae pv. pisi str. 1704B</name>
    <dbReference type="NCBI Taxonomy" id="629263"/>
    <lineage>
        <taxon>Bacteria</taxon>
        <taxon>Pseudomonadati</taxon>
        <taxon>Pseudomonadota</taxon>
        <taxon>Gammaproteobacteria</taxon>
        <taxon>Pseudomonadales</taxon>
        <taxon>Pseudomonadaceae</taxon>
        <taxon>Pseudomonas</taxon>
        <taxon>Pseudomonas syringae</taxon>
    </lineage>
</organism>
<dbReference type="HOGENOM" id="CLU_3256672_0_0_6"/>
<reference evidence="2 3" key="1">
    <citation type="journal article" date="2011" name="PLoS Pathog.">
        <title>Dynamic evolution of pathogenicity revealed by sequencing and comparative genomics of 19 Pseudomonas syringae isolates.</title>
        <authorList>
            <person name="Baltrus D.A."/>
            <person name="Nishimura M.T."/>
            <person name="Romanchuk A."/>
            <person name="Chang J.H."/>
            <person name="Mukhtar M.S."/>
            <person name="Cherkis K."/>
            <person name="Roach J."/>
            <person name="Grant S.R."/>
            <person name="Jones C.D."/>
            <person name="Dangl J.L."/>
        </authorList>
    </citation>
    <scope>NUCLEOTIDE SEQUENCE [LARGE SCALE GENOMIC DNA]</scope>
    <source>
        <strain evidence="2 3">1704B</strain>
    </source>
</reference>
<dbReference type="AlphaFoldDB" id="F3GFT9"/>
<feature type="region of interest" description="Disordered" evidence="1">
    <location>
        <begin position="14"/>
        <end position="42"/>
    </location>
</feature>
<dbReference type="Proteomes" id="UP000004986">
    <property type="component" value="Unassembled WGS sequence"/>
</dbReference>
<protein>
    <submittedName>
        <fullName evidence="2">Uncharacterized protein</fullName>
    </submittedName>
</protein>
<feature type="compositionally biased region" description="Polar residues" evidence="1">
    <location>
        <begin position="21"/>
        <end position="30"/>
    </location>
</feature>
<keyword evidence="3" id="KW-1185">Reference proteome</keyword>